<dbReference type="Proteomes" id="UP000292927">
    <property type="component" value="Unassembled WGS sequence"/>
</dbReference>
<dbReference type="RefSeq" id="WP_130433686.1">
    <property type="nucleotide sequence ID" value="NZ_SGXF01000001.1"/>
</dbReference>
<organism evidence="2 3">
    <name type="scientific">Cuneatibacter caecimuris</name>
    <dbReference type="NCBI Taxonomy" id="1796618"/>
    <lineage>
        <taxon>Bacteria</taxon>
        <taxon>Bacillati</taxon>
        <taxon>Bacillota</taxon>
        <taxon>Clostridia</taxon>
        <taxon>Lachnospirales</taxon>
        <taxon>Lachnospiraceae</taxon>
        <taxon>Cuneatibacter</taxon>
    </lineage>
</organism>
<keyword evidence="3" id="KW-1185">Reference proteome</keyword>
<dbReference type="OrthoDB" id="2666821at2"/>
<feature type="region of interest" description="Disordered" evidence="1">
    <location>
        <begin position="20"/>
        <end position="65"/>
    </location>
</feature>
<evidence type="ECO:0000313" key="3">
    <source>
        <dbReference type="Proteomes" id="UP000292927"/>
    </source>
</evidence>
<dbReference type="Pfam" id="PF14265">
    <property type="entry name" value="DUF4355"/>
    <property type="match status" value="1"/>
</dbReference>
<sequence>MKYRTKRFFGNCRIPMDLQFFAEGGDDGGAGGNGGGSGEGEGNGTGNEGGENQPPSFDELLKNGHQAEFDRRVQKAINTALANAQEKWQALTDDKLSEAEKLAKMTKEEKSQYLAQKHEKELADREAALTRRELMAEAKNTLAEKKLPVSLAEVLNYTDADSCSKSIAAVEKAFQEAVQAAVEEKLKGGKPPKKAQDAGVTKEEYAKMGYSERLKLKTENPELYKQLSGV</sequence>
<feature type="compositionally biased region" description="Gly residues" evidence="1">
    <location>
        <begin position="27"/>
        <end position="49"/>
    </location>
</feature>
<accession>A0A4Q7PU99</accession>
<gene>
    <name evidence="2" type="ORF">EV209_1040</name>
</gene>
<protein>
    <submittedName>
        <fullName evidence="2">Uncharacterized protein DUF4355</fullName>
    </submittedName>
</protein>
<name>A0A4Q7PU99_9FIRM</name>
<dbReference type="EMBL" id="SGXF01000001">
    <property type="protein sequence ID" value="RZT02910.1"/>
    <property type="molecule type" value="Genomic_DNA"/>
</dbReference>
<evidence type="ECO:0000256" key="1">
    <source>
        <dbReference type="SAM" id="MobiDB-lite"/>
    </source>
</evidence>
<comment type="caution">
    <text evidence="2">The sequence shown here is derived from an EMBL/GenBank/DDBJ whole genome shotgun (WGS) entry which is preliminary data.</text>
</comment>
<proteinExistence type="predicted"/>
<dbReference type="AlphaFoldDB" id="A0A4Q7PU99"/>
<dbReference type="InterPro" id="IPR025580">
    <property type="entry name" value="Gp46"/>
</dbReference>
<evidence type="ECO:0000313" key="2">
    <source>
        <dbReference type="EMBL" id="RZT02910.1"/>
    </source>
</evidence>
<reference evidence="2 3" key="1">
    <citation type="submission" date="2019-02" db="EMBL/GenBank/DDBJ databases">
        <title>Genomic Encyclopedia of Type Strains, Phase IV (KMG-IV): sequencing the most valuable type-strain genomes for metagenomic binning, comparative biology and taxonomic classification.</title>
        <authorList>
            <person name="Goeker M."/>
        </authorList>
    </citation>
    <scope>NUCLEOTIDE SEQUENCE [LARGE SCALE GENOMIC DNA]</scope>
    <source>
        <strain evidence="2 3">DSM 29486</strain>
    </source>
</reference>